<name>A0ABY6U1D4_BIOOC</name>
<keyword evidence="4" id="KW-1185">Reference proteome</keyword>
<feature type="chain" id="PRO_5046919456" description="Prp 4 CRoW domain-containing protein" evidence="2">
    <location>
        <begin position="19"/>
        <end position="249"/>
    </location>
</feature>
<accession>A0ABY6U1D4</accession>
<organism evidence="3 4">
    <name type="scientific">Bionectria ochroleuca</name>
    <name type="common">Gliocladium roseum</name>
    <dbReference type="NCBI Taxonomy" id="29856"/>
    <lineage>
        <taxon>Eukaryota</taxon>
        <taxon>Fungi</taxon>
        <taxon>Dikarya</taxon>
        <taxon>Ascomycota</taxon>
        <taxon>Pezizomycotina</taxon>
        <taxon>Sordariomycetes</taxon>
        <taxon>Hypocreomycetidae</taxon>
        <taxon>Hypocreales</taxon>
        <taxon>Bionectriaceae</taxon>
        <taxon>Clonostachys</taxon>
    </lineage>
</organism>
<dbReference type="Proteomes" id="UP000766486">
    <property type="component" value="Unassembled WGS sequence"/>
</dbReference>
<evidence type="ECO:0000256" key="1">
    <source>
        <dbReference type="SAM" id="MobiDB-lite"/>
    </source>
</evidence>
<evidence type="ECO:0000313" key="3">
    <source>
        <dbReference type="EMBL" id="VUC24820.1"/>
    </source>
</evidence>
<proteinExistence type="predicted"/>
<sequence>MLFRSAIAFAVLAGTASAAAEPQPYRPAMMPVLGMSLGRRDTSGYIPDLTQCGSGNTCAEACGQGYTECAANGDTKHCYNPDKAQKCCGDGTGNSCEKGFYCTNDSANQTWCCPDSMDLAQCAAAYSVTGSLHTPKVTSSSASSSSSSTSSSSSSSSSSSAAASTTSAPASITPTPSPSSTPSSSKASTPVTTPWSGSNSTATSKPVVVVSSTVVVGPGATSATPTGGASIAGVAMPLLLAAAGFAALL</sequence>
<comment type="caution">
    <text evidence="3">The sequence shown here is derived from an EMBL/GenBank/DDBJ whole genome shotgun (WGS) entry which is preliminary data.</text>
</comment>
<protein>
    <recommendedName>
        <fullName evidence="5">Prp 4 CRoW domain-containing protein</fullName>
    </recommendedName>
</protein>
<evidence type="ECO:0000313" key="4">
    <source>
        <dbReference type="Proteomes" id="UP000766486"/>
    </source>
</evidence>
<evidence type="ECO:0008006" key="5">
    <source>
        <dbReference type="Google" id="ProtNLM"/>
    </source>
</evidence>
<feature type="signal peptide" evidence="2">
    <location>
        <begin position="1"/>
        <end position="18"/>
    </location>
</feature>
<evidence type="ECO:0000256" key="2">
    <source>
        <dbReference type="SAM" id="SignalP"/>
    </source>
</evidence>
<gene>
    <name evidence="3" type="ORF">CLO192961_LOCUS153362</name>
</gene>
<feature type="region of interest" description="Disordered" evidence="1">
    <location>
        <begin position="135"/>
        <end position="203"/>
    </location>
</feature>
<feature type="compositionally biased region" description="Low complexity" evidence="1">
    <location>
        <begin position="138"/>
        <end position="203"/>
    </location>
</feature>
<reference evidence="3 4" key="1">
    <citation type="submission" date="2019-06" db="EMBL/GenBank/DDBJ databases">
        <authorList>
            <person name="Broberg M."/>
        </authorList>
    </citation>
    <scope>NUCLEOTIDE SEQUENCE [LARGE SCALE GENOMIC DNA]</scope>
</reference>
<keyword evidence="2" id="KW-0732">Signal</keyword>
<dbReference type="EMBL" id="CABFNS010000727">
    <property type="protein sequence ID" value="VUC24820.1"/>
    <property type="molecule type" value="Genomic_DNA"/>
</dbReference>